<organism evidence="1 2">
    <name type="scientific">Paramuricea clavata</name>
    <name type="common">Red gorgonian</name>
    <name type="synonym">Violescent sea-whip</name>
    <dbReference type="NCBI Taxonomy" id="317549"/>
    <lineage>
        <taxon>Eukaryota</taxon>
        <taxon>Metazoa</taxon>
        <taxon>Cnidaria</taxon>
        <taxon>Anthozoa</taxon>
        <taxon>Octocorallia</taxon>
        <taxon>Malacalcyonacea</taxon>
        <taxon>Plexauridae</taxon>
        <taxon>Paramuricea</taxon>
    </lineage>
</organism>
<accession>A0A6S7IZ30</accession>
<evidence type="ECO:0000313" key="1">
    <source>
        <dbReference type="EMBL" id="CAB4010641.1"/>
    </source>
</evidence>
<dbReference type="AlphaFoldDB" id="A0A6S7IZ30"/>
<keyword evidence="2" id="KW-1185">Reference proteome</keyword>
<proteinExistence type="predicted"/>
<reference evidence="1" key="1">
    <citation type="submission" date="2020-04" db="EMBL/GenBank/DDBJ databases">
        <authorList>
            <person name="Alioto T."/>
            <person name="Alioto T."/>
            <person name="Gomez Garrido J."/>
        </authorList>
    </citation>
    <scope>NUCLEOTIDE SEQUENCE</scope>
    <source>
        <strain evidence="1">A484AB</strain>
    </source>
</reference>
<gene>
    <name evidence="1" type="ORF">PACLA_8A053796</name>
</gene>
<protein>
    <submittedName>
        <fullName evidence="1">Uncharacterized protein</fullName>
    </submittedName>
</protein>
<dbReference type="Proteomes" id="UP001152795">
    <property type="component" value="Unassembled WGS sequence"/>
</dbReference>
<evidence type="ECO:0000313" key="2">
    <source>
        <dbReference type="Proteomes" id="UP001152795"/>
    </source>
</evidence>
<comment type="caution">
    <text evidence="1">The sequence shown here is derived from an EMBL/GenBank/DDBJ whole genome shotgun (WGS) entry which is preliminary data.</text>
</comment>
<sequence>MAVGHVSASSLDNLNFLVNPNSNAKFSTQTAHPVAEPCEKLCEIVADTKAAIEPELYISSHHTCDCNPCGNDIKNAKLDIEDLQKQISSINNVIDSTNGIIKSISEILLPGDGGVLLMIAELRLR</sequence>
<dbReference type="EMBL" id="CACRXK020006856">
    <property type="protein sequence ID" value="CAB4010641.1"/>
    <property type="molecule type" value="Genomic_DNA"/>
</dbReference>
<name>A0A6S7IZ30_PARCT</name>